<keyword evidence="2" id="KW-1185">Reference proteome</keyword>
<accession>A0A822ZG94</accession>
<comment type="caution">
    <text evidence="1">The sequence shown here is derived from an EMBL/GenBank/DDBJ whole genome shotgun (WGS) entry which is preliminary data.</text>
</comment>
<reference evidence="1 2" key="1">
    <citation type="journal article" date="2020" name="Mol. Biol. Evol.">
        <title>Distinct Expression and Methylation Patterns for Genes with Different Fates following a Single Whole-Genome Duplication in Flowering Plants.</title>
        <authorList>
            <person name="Shi T."/>
            <person name="Rahmani R.S."/>
            <person name="Gugger P.F."/>
            <person name="Wang M."/>
            <person name="Li H."/>
            <person name="Zhang Y."/>
            <person name="Li Z."/>
            <person name="Wang Q."/>
            <person name="Van de Peer Y."/>
            <person name="Marchal K."/>
            <person name="Chen J."/>
        </authorList>
    </citation>
    <scope>NUCLEOTIDE SEQUENCE [LARGE SCALE GENOMIC DNA]</scope>
    <source>
        <tissue evidence="1">Leaf</tissue>
    </source>
</reference>
<dbReference type="Proteomes" id="UP000607653">
    <property type="component" value="Unassembled WGS sequence"/>
</dbReference>
<dbReference type="Gene3D" id="2.30.240.10">
    <property type="entry name" value="At5g01610-like"/>
    <property type="match status" value="1"/>
</dbReference>
<evidence type="ECO:0000313" key="2">
    <source>
        <dbReference type="Proteomes" id="UP000607653"/>
    </source>
</evidence>
<evidence type="ECO:0000313" key="1">
    <source>
        <dbReference type="EMBL" id="DAD42455.1"/>
    </source>
</evidence>
<proteinExistence type="predicted"/>
<dbReference type="InterPro" id="IPR007493">
    <property type="entry name" value="DUF538"/>
</dbReference>
<name>A0A822ZG94_NELNU</name>
<dbReference type="SUPFAM" id="SSF141562">
    <property type="entry name" value="At5g01610-like"/>
    <property type="match status" value="1"/>
</dbReference>
<dbReference type="Pfam" id="PF04398">
    <property type="entry name" value="DUF538"/>
    <property type="match status" value="1"/>
</dbReference>
<dbReference type="PANTHER" id="PTHR31676">
    <property type="entry name" value="T31J12.3 PROTEIN-RELATED"/>
    <property type="match status" value="1"/>
</dbReference>
<sequence length="123" mass="14083">MEVVGYNREAGFVWLKQRTGMQHTFKQVSYANEITAFVENHWMKKLTRVKSKGLLIWITLSDIYVDDPASSKISFKAPAGISRSFLVFAFELEEEANKKEECRTESGAKLVLLPAPNNRCCRH</sequence>
<dbReference type="AlphaFoldDB" id="A0A822ZG94"/>
<dbReference type="PANTHER" id="PTHR31676:SF7">
    <property type="entry name" value="DUF538 DOMAIN-CONTAINING PROTEIN"/>
    <property type="match status" value="1"/>
</dbReference>
<gene>
    <name evidence="1" type="ORF">HUJ06_000685</name>
</gene>
<dbReference type="InterPro" id="IPR036758">
    <property type="entry name" value="At5g01610-like"/>
</dbReference>
<organism evidence="1 2">
    <name type="scientific">Nelumbo nucifera</name>
    <name type="common">Sacred lotus</name>
    <dbReference type="NCBI Taxonomy" id="4432"/>
    <lineage>
        <taxon>Eukaryota</taxon>
        <taxon>Viridiplantae</taxon>
        <taxon>Streptophyta</taxon>
        <taxon>Embryophyta</taxon>
        <taxon>Tracheophyta</taxon>
        <taxon>Spermatophyta</taxon>
        <taxon>Magnoliopsida</taxon>
        <taxon>Proteales</taxon>
        <taxon>Nelumbonaceae</taxon>
        <taxon>Nelumbo</taxon>
    </lineage>
</organism>
<dbReference type="EMBL" id="DUZY01000006">
    <property type="protein sequence ID" value="DAD42455.1"/>
    <property type="molecule type" value="Genomic_DNA"/>
</dbReference>
<protein>
    <submittedName>
        <fullName evidence="1">Uncharacterized protein</fullName>
    </submittedName>
</protein>